<comment type="pathway">
    <text evidence="3">Protein modification; protein ubiquitination.</text>
</comment>
<keyword evidence="10 11" id="KW-0067">ATP-binding</keyword>
<dbReference type="AlphaFoldDB" id="A0ABD3TLE0"/>
<evidence type="ECO:0000259" key="14">
    <source>
        <dbReference type="PROSITE" id="PS50011"/>
    </source>
</evidence>
<evidence type="ECO:0000256" key="8">
    <source>
        <dbReference type="ARBA" id="ARBA00022777"/>
    </source>
</evidence>
<feature type="binding site" evidence="11">
    <location>
        <position position="478"/>
    </location>
    <ligand>
        <name>ATP</name>
        <dbReference type="ChEBI" id="CHEBI:30616"/>
    </ligand>
</feature>
<feature type="region of interest" description="Disordered" evidence="13">
    <location>
        <begin position="200"/>
        <end position="249"/>
    </location>
</feature>
<keyword evidence="9" id="KW-0833">Ubl conjugation pathway</keyword>
<dbReference type="PANTHER" id="PTHR45647">
    <property type="entry name" value="OS02G0152300 PROTEIN"/>
    <property type="match status" value="1"/>
</dbReference>
<sequence>MGSRELSTWSKKESIDWENKLVMIMEERITNKIEGLNELPPPAYSVVAVAINGNTKSKYIVKWALDKFIPEGQVYFKILHVRPVISGIPTPMGNYIPISQVRDDVEAAFRKEMECQVTEKLLPYKKMCIQRKVEVEVVQIESDDVQTAIAGEIRKYKINKLVIGASSRSIFSRGHTLSSKISESCPNFCTVYAVTKGKLSSMRPSDSETNSSSIRDDTSCSTDNSSSYTSSSRTEWTEQDSEGSNSHFRSASLPAQRFQALSTLNQTLLDKRMPSSGIMHPRNFSLDFSDVDYKSSQASSFRSSDQPSISDTSSDNQANVDFELEKLRIELRHVRGMYAMAQGEAIDASRELNDHQKRRLEEEIKLKQISFQEEEAKELARKEKERYKATKREANFVKECAEREVAERKEAEDRASNQTKEKESLESALAGCFHHYRKFTWEEIVFATESFSENLKIGMGAYGTVYKCSFHHTTAAVKILHDKESRSVKQFQQELAILSQIRHPHLLILLGACPDHSCLVYEFMENGSLEDRLLKKNNTPPILWFHRYRIAWEIASALVYLHNSRPKGIIHRDLKPANILLDRNYVSKIGDIGLSTMLNNNDSLSISTAPAGTICYIDPEYQRTGVVSPMSDVYAFGIVVLQLLTGKSAMGISRIVEISMINDCLMEVLDYEAGSWPIEETKRLAYMALRCTELRRRDRPGLVDEVLPALEKLKDYAEKARDLELVTAPPPPNHYVCPILKEVMSDPCVASDGYTYDRKGIEAWLYEKDTSPMTNLQLPHKFLIPNYTLLSAIMDWKSGKH</sequence>
<reference evidence="16 17" key="1">
    <citation type="submission" date="2024-12" db="EMBL/GenBank/DDBJ databases">
        <title>The unique morphological basis and parallel evolutionary history of personate flowers in Penstemon.</title>
        <authorList>
            <person name="Depatie T.H."/>
            <person name="Wessinger C.A."/>
        </authorList>
    </citation>
    <scope>NUCLEOTIDE SEQUENCE [LARGE SCALE GENOMIC DNA]</scope>
    <source>
        <strain evidence="16">WTNN_2</strain>
        <tissue evidence="16">Leaf</tissue>
    </source>
</reference>
<evidence type="ECO:0000256" key="5">
    <source>
        <dbReference type="ARBA" id="ARBA00022527"/>
    </source>
</evidence>
<dbReference type="SMART" id="SM00220">
    <property type="entry name" value="S_TKc"/>
    <property type="match status" value="1"/>
</dbReference>
<feature type="domain" description="U-box" evidence="15">
    <location>
        <begin position="730"/>
        <end position="801"/>
    </location>
</feature>
<keyword evidence="12" id="KW-0175">Coiled coil</keyword>
<dbReference type="InterPro" id="IPR000719">
    <property type="entry name" value="Prot_kinase_dom"/>
</dbReference>
<evidence type="ECO:0000256" key="9">
    <source>
        <dbReference type="ARBA" id="ARBA00022786"/>
    </source>
</evidence>
<dbReference type="GO" id="GO:0004674">
    <property type="term" value="F:protein serine/threonine kinase activity"/>
    <property type="evidence" value="ECO:0007669"/>
    <property type="project" value="UniProtKB-KW"/>
</dbReference>
<dbReference type="Gene3D" id="3.30.40.10">
    <property type="entry name" value="Zinc/RING finger domain, C3HC4 (zinc finger)"/>
    <property type="match status" value="1"/>
</dbReference>
<protein>
    <recommendedName>
        <fullName evidence="4">RING-type E3 ubiquitin transferase</fullName>
        <ecNumber evidence="4">2.3.2.27</ecNumber>
    </recommendedName>
</protein>
<dbReference type="PANTHER" id="PTHR45647:SF15">
    <property type="entry name" value="U-BOX DOMAIN-CONTAINING PROTEIN 35"/>
    <property type="match status" value="1"/>
</dbReference>
<dbReference type="InterPro" id="IPR008271">
    <property type="entry name" value="Ser/Thr_kinase_AS"/>
</dbReference>
<dbReference type="EC" id="2.3.2.27" evidence="4"/>
<evidence type="ECO:0000256" key="7">
    <source>
        <dbReference type="ARBA" id="ARBA00022741"/>
    </source>
</evidence>
<keyword evidence="8" id="KW-0418">Kinase</keyword>
<evidence type="ECO:0000256" key="3">
    <source>
        <dbReference type="ARBA" id="ARBA00004906"/>
    </source>
</evidence>
<feature type="compositionally biased region" description="Polar residues" evidence="13">
    <location>
        <begin position="202"/>
        <end position="213"/>
    </location>
</feature>
<feature type="compositionally biased region" description="Low complexity" evidence="13">
    <location>
        <begin position="219"/>
        <end position="232"/>
    </location>
</feature>
<keyword evidence="17" id="KW-1185">Reference proteome</keyword>
<dbReference type="InterPro" id="IPR014729">
    <property type="entry name" value="Rossmann-like_a/b/a_fold"/>
</dbReference>
<evidence type="ECO:0000256" key="2">
    <source>
        <dbReference type="ARBA" id="ARBA00003861"/>
    </source>
</evidence>
<dbReference type="InterPro" id="IPR003613">
    <property type="entry name" value="Ubox_domain"/>
</dbReference>
<evidence type="ECO:0000256" key="13">
    <source>
        <dbReference type="SAM" id="MobiDB-lite"/>
    </source>
</evidence>
<proteinExistence type="predicted"/>
<dbReference type="PROSITE" id="PS51698">
    <property type="entry name" value="U_BOX"/>
    <property type="match status" value="1"/>
</dbReference>
<evidence type="ECO:0000256" key="10">
    <source>
        <dbReference type="ARBA" id="ARBA00022840"/>
    </source>
</evidence>
<dbReference type="Pfam" id="PF04564">
    <property type="entry name" value="U-box"/>
    <property type="match status" value="1"/>
</dbReference>
<dbReference type="Gene3D" id="3.40.50.620">
    <property type="entry name" value="HUPs"/>
    <property type="match status" value="1"/>
</dbReference>
<dbReference type="SUPFAM" id="SSF57850">
    <property type="entry name" value="RING/U-box"/>
    <property type="match status" value="1"/>
</dbReference>
<dbReference type="GO" id="GO:0061630">
    <property type="term" value="F:ubiquitin protein ligase activity"/>
    <property type="evidence" value="ECO:0007669"/>
    <property type="project" value="UniProtKB-EC"/>
</dbReference>
<evidence type="ECO:0000256" key="4">
    <source>
        <dbReference type="ARBA" id="ARBA00012483"/>
    </source>
</evidence>
<evidence type="ECO:0000313" key="16">
    <source>
        <dbReference type="EMBL" id="KAL3837874.1"/>
    </source>
</evidence>
<dbReference type="SMART" id="SM00504">
    <property type="entry name" value="Ubox"/>
    <property type="match status" value="1"/>
</dbReference>
<comment type="catalytic activity">
    <reaction evidence="1">
        <text>S-ubiquitinyl-[E2 ubiquitin-conjugating enzyme]-L-cysteine + [acceptor protein]-L-lysine = [E2 ubiquitin-conjugating enzyme]-L-cysteine + N(6)-ubiquitinyl-[acceptor protein]-L-lysine.</text>
        <dbReference type="EC" id="2.3.2.27"/>
    </reaction>
</comment>
<evidence type="ECO:0000256" key="6">
    <source>
        <dbReference type="ARBA" id="ARBA00022679"/>
    </source>
</evidence>
<gene>
    <name evidence="16" type="ORF">ACJIZ3_022465</name>
</gene>
<dbReference type="PROSITE" id="PS00107">
    <property type="entry name" value="PROTEIN_KINASE_ATP"/>
    <property type="match status" value="1"/>
</dbReference>
<feature type="coiled-coil region" evidence="12">
    <location>
        <begin position="357"/>
        <end position="428"/>
    </location>
</feature>
<dbReference type="InterPro" id="IPR017441">
    <property type="entry name" value="Protein_kinase_ATP_BS"/>
</dbReference>
<dbReference type="CDD" id="cd01989">
    <property type="entry name" value="USP_STK_Ubox_N"/>
    <property type="match status" value="1"/>
</dbReference>
<dbReference type="GO" id="GO:0005524">
    <property type="term" value="F:ATP binding"/>
    <property type="evidence" value="ECO:0007669"/>
    <property type="project" value="UniProtKB-UniRule"/>
</dbReference>
<dbReference type="EMBL" id="JBJXBP010000003">
    <property type="protein sequence ID" value="KAL3837874.1"/>
    <property type="molecule type" value="Genomic_DNA"/>
</dbReference>
<feature type="domain" description="Protein kinase" evidence="14">
    <location>
        <begin position="451"/>
        <end position="710"/>
    </location>
</feature>
<dbReference type="Proteomes" id="UP001634393">
    <property type="component" value="Unassembled WGS sequence"/>
</dbReference>
<dbReference type="SUPFAM" id="SSF52402">
    <property type="entry name" value="Adenine nucleotide alpha hydrolases-like"/>
    <property type="match status" value="1"/>
</dbReference>
<dbReference type="InterPro" id="IPR011009">
    <property type="entry name" value="Kinase-like_dom_sf"/>
</dbReference>
<accession>A0ABD3TLE0</accession>
<evidence type="ECO:0000313" key="17">
    <source>
        <dbReference type="Proteomes" id="UP001634393"/>
    </source>
</evidence>
<dbReference type="CDD" id="cd16655">
    <property type="entry name" value="RING-Ubox_WDSUB1-like"/>
    <property type="match status" value="1"/>
</dbReference>
<dbReference type="InterPro" id="IPR051348">
    <property type="entry name" value="U-box_ubiquitin_ligases"/>
</dbReference>
<dbReference type="InterPro" id="IPR013083">
    <property type="entry name" value="Znf_RING/FYVE/PHD"/>
</dbReference>
<dbReference type="Pfam" id="PF07714">
    <property type="entry name" value="PK_Tyr_Ser-Thr"/>
    <property type="match status" value="1"/>
</dbReference>
<dbReference type="Gene3D" id="3.30.200.20">
    <property type="entry name" value="Phosphorylase Kinase, domain 1"/>
    <property type="match status" value="1"/>
</dbReference>
<name>A0ABD3TLE0_9LAMI</name>
<dbReference type="PROSITE" id="PS50011">
    <property type="entry name" value="PROTEIN_KINASE_DOM"/>
    <property type="match status" value="1"/>
</dbReference>
<dbReference type="InterPro" id="IPR001245">
    <property type="entry name" value="Ser-Thr/Tyr_kinase_cat_dom"/>
</dbReference>
<keyword evidence="5" id="KW-0723">Serine/threonine-protein kinase</keyword>
<organism evidence="16 17">
    <name type="scientific">Penstemon smallii</name>
    <dbReference type="NCBI Taxonomy" id="265156"/>
    <lineage>
        <taxon>Eukaryota</taxon>
        <taxon>Viridiplantae</taxon>
        <taxon>Streptophyta</taxon>
        <taxon>Embryophyta</taxon>
        <taxon>Tracheophyta</taxon>
        <taxon>Spermatophyta</taxon>
        <taxon>Magnoliopsida</taxon>
        <taxon>eudicotyledons</taxon>
        <taxon>Gunneridae</taxon>
        <taxon>Pentapetalae</taxon>
        <taxon>asterids</taxon>
        <taxon>lamiids</taxon>
        <taxon>Lamiales</taxon>
        <taxon>Plantaginaceae</taxon>
        <taxon>Cheloneae</taxon>
        <taxon>Penstemon</taxon>
    </lineage>
</organism>
<evidence type="ECO:0000256" key="12">
    <source>
        <dbReference type="SAM" id="Coils"/>
    </source>
</evidence>
<dbReference type="SUPFAM" id="SSF56112">
    <property type="entry name" value="Protein kinase-like (PK-like)"/>
    <property type="match status" value="1"/>
</dbReference>
<evidence type="ECO:0000259" key="15">
    <source>
        <dbReference type="PROSITE" id="PS51698"/>
    </source>
</evidence>
<comment type="function">
    <text evidence="2">Functions as an E3 ubiquitin ligase.</text>
</comment>
<evidence type="ECO:0000256" key="11">
    <source>
        <dbReference type="PROSITE-ProRule" id="PRU10141"/>
    </source>
</evidence>
<keyword evidence="6" id="KW-0808">Transferase</keyword>
<dbReference type="Gene3D" id="1.10.510.10">
    <property type="entry name" value="Transferase(Phosphotransferase) domain 1"/>
    <property type="match status" value="1"/>
</dbReference>
<keyword evidence="7 11" id="KW-0547">Nucleotide-binding</keyword>
<comment type="caution">
    <text evidence="16">The sequence shown here is derived from an EMBL/GenBank/DDBJ whole genome shotgun (WGS) entry which is preliminary data.</text>
</comment>
<evidence type="ECO:0000256" key="1">
    <source>
        <dbReference type="ARBA" id="ARBA00000900"/>
    </source>
</evidence>
<dbReference type="PROSITE" id="PS00108">
    <property type="entry name" value="PROTEIN_KINASE_ST"/>
    <property type="match status" value="1"/>
</dbReference>